<gene>
    <name evidence="1" type="ORF">C24_LOCUS21099</name>
</gene>
<evidence type="ECO:0000313" key="1">
    <source>
        <dbReference type="EMBL" id="CAA0400519.1"/>
    </source>
</evidence>
<organism evidence="1 2">
    <name type="scientific">Arabidopsis thaliana</name>
    <name type="common">Mouse-ear cress</name>
    <dbReference type="NCBI Taxonomy" id="3702"/>
    <lineage>
        <taxon>Eukaryota</taxon>
        <taxon>Viridiplantae</taxon>
        <taxon>Streptophyta</taxon>
        <taxon>Embryophyta</taxon>
        <taxon>Tracheophyta</taxon>
        <taxon>Spermatophyta</taxon>
        <taxon>Magnoliopsida</taxon>
        <taxon>eudicotyledons</taxon>
        <taxon>Gunneridae</taxon>
        <taxon>Pentapetalae</taxon>
        <taxon>rosids</taxon>
        <taxon>malvids</taxon>
        <taxon>Brassicales</taxon>
        <taxon>Brassicaceae</taxon>
        <taxon>Camelineae</taxon>
        <taxon>Arabidopsis</taxon>
    </lineage>
</organism>
<protein>
    <submittedName>
        <fullName evidence="1">Uncharacterized protein</fullName>
    </submittedName>
</protein>
<dbReference type="EMBL" id="CACSHJ010000096">
    <property type="protein sequence ID" value="CAA0400519.1"/>
    <property type="molecule type" value="Genomic_DNA"/>
</dbReference>
<dbReference type="ExpressionAtlas" id="A0A5S9Y1I2">
    <property type="expression patterns" value="baseline and differential"/>
</dbReference>
<dbReference type="Proteomes" id="UP000434276">
    <property type="component" value="Unassembled WGS sequence"/>
</dbReference>
<name>A0A5S9Y1I2_ARATH</name>
<reference evidence="1 2" key="1">
    <citation type="submission" date="2019-12" db="EMBL/GenBank/DDBJ databases">
        <authorList>
            <person name="Jiao W.-B."/>
            <person name="Schneeberger K."/>
        </authorList>
    </citation>
    <scope>NUCLEOTIDE SEQUENCE [LARGE SCALE GENOMIC DNA]</scope>
    <source>
        <strain evidence="2">cv. C24</strain>
    </source>
</reference>
<dbReference type="AlphaFoldDB" id="A0A5S9Y1I2"/>
<sequence>MVEDIFTRCLSENVLHASQTHRHSLEKSAEAFFVFFPKVHEDDEQWNSRARGMRETRTFSRSSLSKRFVYIQELSSIIHKLYIRL</sequence>
<proteinExistence type="predicted"/>
<dbReference type="OrthoDB" id="1041087at2759"/>
<evidence type="ECO:0000313" key="2">
    <source>
        <dbReference type="Proteomes" id="UP000434276"/>
    </source>
</evidence>
<accession>A0A5S9Y1I2</accession>